<dbReference type="Proteomes" id="UP001219525">
    <property type="component" value="Unassembled WGS sequence"/>
</dbReference>
<dbReference type="InterPro" id="IPR036047">
    <property type="entry name" value="F-box-like_dom_sf"/>
</dbReference>
<proteinExistence type="predicted"/>
<reference evidence="2" key="1">
    <citation type="submission" date="2023-03" db="EMBL/GenBank/DDBJ databases">
        <title>Massive genome expansion in bonnet fungi (Mycena s.s.) driven by repeated elements and novel gene families across ecological guilds.</title>
        <authorList>
            <consortium name="Lawrence Berkeley National Laboratory"/>
            <person name="Harder C.B."/>
            <person name="Miyauchi S."/>
            <person name="Viragh M."/>
            <person name="Kuo A."/>
            <person name="Thoen E."/>
            <person name="Andreopoulos B."/>
            <person name="Lu D."/>
            <person name="Skrede I."/>
            <person name="Drula E."/>
            <person name="Henrissat B."/>
            <person name="Morin E."/>
            <person name="Kohler A."/>
            <person name="Barry K."/>
            <person name="LaButti K."/>
            <person name="Morin E."/>
            <person name="Salamov A."/>
            <person name="Lipzen A."/>
            <person name="Mereny Z."/>
            <person name="Hegedus B."/>
            <person name="Baldrian P."/>
            <person name="Stursova M."/>
            <person name="Weitz H."/>
            <person name="Taylor A."/>
            <person name="Grigoriev I.V."/>
            <person name="Nagy L.G."/>
            <person name="Martin F."/>
            <person name="Kauserud H."/>
        </authorList>
    </citation>
    <scope>NUCLEOTIDE SEQUENCE</scope>
    <source>
        <strain evidence="2">9144</strain>
    </source>
</reference>
<accession>A0AAD6UUN5</accession>
<keyword evidence="3" id="KW-1185">Reference proteome</keyword>
<feature type="domain" description="F-box" evidence="1">
    <location>
        <begin position="11"/>
        <end position="48"/>
    </location>
</feature>
<dbReference type="CDD" id="cd09917">
    <property type="entry name" value="F-box_SF"/>
    <property type="match status" value="1"/>
</dbReference>
<dbReference type="SUPFAM" id="SSF81383">
    <property type="entry name" value="F-box domain"/>
    <property type="match status" value="1"/>
</dbReference>
<dbReference type="Gene3D" id="1.20.1280.50">
    <property type="match status" value="1"/>
</dbReference>
<dbReference type="AlphaFoldDB" id="A0AAD6UUN5"/>
<dbReference type="Pfam" id="PF12937">
    <property type="entry name" value="F-box-like"/>
    <property type="match status" value="1"/>
</dbReference>
<gene>
    <name evidence="2" type="ORF">GGX14DRAFT_677429</name>
</gene>
<protein>
    <recommendedName>
        <fullName evidence="1">F-box domain-containing protein</fullName>
    </recommendedName>
</protein>
<evidence type="ECO:0000313" key="3">
    <source>
        <dbReference type="Proteomes" id="UP001219525"/>
    </source>
</evidence>
<evidence type="ECO:0000259" key="1">
    <source>
        <dbReference type="Pfam" id="PF12937"/>
    </source>
</evidence>
<comment type="caution">
    <text evidence="2">The sequence shown here is derived from an EMBL/GenBank/DDBJ whole genome shotgun (WGS) entry which is preliminary data.</text>
</comment>
<sequence length="442" mass="49553">MKPPHLNDSEDVLLSILTYLDVASVVQCQRVSRHFQALARSKQIWMFLVRDLDRRGLIDLPPPDVLSTYSAMQLVAEVKRIVVGPTTWLSHSDRQPTVRRQLHIPLGNYSLSPMLLPGGRHLLVERGLACELWDIAKSRRIWMRNGVSHGQVAVEYTCGKEELTFAIAMPMTIEIVRLNLHSNMQHVVASYKLPSRFLQVSNTVIKGDFIALAIDYQWILLLNWKETKVAILGLWGNFANHSLHLISGHLVALTSTASAEVFLYPIAAFESHWHPMTSKSLDAAARSSVNGGPFQPTVLRLAEYPRMEGRRPEQLFVHECPLRHSSFVVSTHSVCATTSGPYLHPSFHRFRLTISELTTPSRLHWRLLFSSDSVSAYEDFTYAGHGLSIISDVCMTQVVHRASTDGGVVPIPPQQRDTVSLSPYSGALCVCSHSGVDILYYE</sequence>
<dbReference type="InterPro" id="IPR001810">
    <property type="entry name" value="F-box_dom"/>
</dbReference>
<name>A0AAD6UUN5_9AGAR</name>
<dbReference type="EMBL" id="JARJCW010000093">
    <property type="protein sequence ID" value="KAJ7195063.1"/>
    <property type="molecule type" value="Genomic_DNA"/>
</dbReference>
<evidence type="ECO:0000313" key="2">
    <source>
        <dbReference type="EMBL" id="KAJ7195063.1"/>
    </source>
</evidence>
<organism evidence="2 3">
    <name type="scientific">Mycena pura</name>
    <dbReference type="NCBI Taxonomy" id="153505"/>
    <lineage>
        <taxon>Eukaryota</taxon>
        <taxon>Fungi</taxon>
        <taxon>Dikarya</taxon>
        <taxon>Basidiomycota</taxon>
        <taxon>Agaricomycotina</taxon>
        <taxon>Agaricomycetes</taxon>
        <taxon>Agaricomycetidae</taxon>
        <taxon>Agaricales</taxon>
        <taxon>Marasmiineae</taxon>
        <taxon>Mycenaceae</taxon>
        <taxon>Mycena</taxon>
    </lineage>
</organism>